<sequence length="445" mass="52956">MTPSPFGRLGKLPIELRMTIYEILLGMRPASIKLLCCSRAIYEEITKRLYDTMDIHLWPHVQEPWIDMSCRQLRLRWGIDNHNKHRFSRLPYHKTHLYIHIYAPDRQDPGQIVLLWKRISHLMELLEGAAIRSLTIHLQEHKGCDWQEEGRAVESIDYPGSPRPDHNIVFLPFCTLSKVRSLQVIPASPRMDDAIDWGLINYGREFILHSGYANYNDGPLSGDSQYRDLARLFDDITAVILDTGFFLDTRLDLLPGLTAGRIRLARARDWLPDQGNRLILDPVNRKVLRRIRRCPESVSRHDPDLIKLMVRHWHHWNLYVDSRHGWDRFLRAYWDVPLWEQFYADGLPPFTPDNVYNYWKAVPTNPDHGWTNRGWFEDCGEFEFCLWSYLHRNWGQESVEFRWRNFERYWCTDCRHMGFQAGCDGDCEQFRLFDWLPKTSSKWFL</sequence>
<dbReference type="Proteomes" id="UP000248961">
    <property type="component" value="Unassembled WGS sequence"/>
</dbReference>
<evidence type="ECO:0000313" key="1">
    <source>
        <dbReference type="EMBL" id="RAL16182.1"/>
    </source>
</evidence>
<protein>
    <submittedName>
        <fullName evidence="1">Uncharacterized protein</fullName>
    </submittedName>
</protein>
<dbReference type="EMBL" id="KZ824270">
    <property type="protein sequence ID" value="RAL16182.1"/>
    <property type="molecule type" value="Genomic_DNA"/>
</dbReference>
<organism evidence="1 2">
    <name type="scientific">Aspergillus homomorphus (strain CBS 101889)</name>
    <dbReference type="NCBI Taxonomy" id="1450537"/>
    <lineage>
        <taxon>Eukaryota</taxon>
        <taxon>Fungi</taxon>
        <taxon>Dikarya</taxon>
        <taxon>Ascomycota</taxon>
        <taxon>Pezizomycotina</taxon>
        <taxon>Eurotiomycetes</taxon>
        <taxon>Eurotiomycetidae</taxon>
        <taxon>Eurotiales</taxon>
        <taxon>Aspergillaceae</taxon>
        <taxon>Aspergillus</taxon>
        <taxon>Aspergillus subgen. Circumdati</taxon>
    </lineage>
</organism>
<accession>A0A395I7I7</accession>
<dbReference type="AlphaFoldDB" id="A0A395I7I7"/>
<dbReference type="GeneID" id="37201798"/>
<dbReference type="STRING" id="1450537.A0A395I7I7"/>
<dbReference type="VEuPathDB" id="FungiDB:BO97DRAFT_431887"/>
<proteinExistence type="predicted"/>
<evidence type="ECO:0000313" key="2">
    <source>
        <dbReference type="Proteomes" id="UP000248961"/>
    </source>
</evidence>
<name>A0A395I7I7_ASPHC</name>
<reference evidence="1 2" key="1">
    <citation type="submission" date="2018-02" db="EMBL/GenBank/DDBJ databases">
        <title>The genomes of Aspergillus section Nigri reveals drivers in fungal speciation.</title>
        <authorList>
            <consortium name="DOE Joint Genome Institute"/>
            <person name="Vesth T.C."/>
            <person name="Nybo J."/>
            <person name="Theobald S."/>
            <person name="Brandl J."/>
            <person name="Frisvad J.C."/>
            <person name="Nielsen K.F."/>
            <person name="Lyhne E.K."/>
            <person name="Kogle M.E."/>
            <person name="Kuo A."/>
            <person name="Riley R."/>
            <person name="Clum A."/>
            <person name="Nolan M."/>
            <person name="Lipzen A."/>
            <person name="Salamov A."/>
            <person name="Henrissat B."/>
            <person name="Wiebenga A."/>
            <person name="De vries R.P."/>
            <person name="Grigoriev I.V."/>
            <person name="Mortensen U.H."/>
            <person name="Andersen M.R."/>
            <person name="Baker S.E."/>
        </authorList>
    </citation>
    <scope>NUCLEOTIDE SEQUENCE [LARGE SCALE GENOMIC DNA]</scope>
    <source>
        <strain evidence="1 2">CBS 101889</strain>
    </source>
</reference>
<dbReference type="RefSeq" id="XP_025555336.1">
    <property type="nucleotide sequence ID" value="XM_025697509.1"/>
</dbReference>
<dbReference type="OrthoDB" id="3940621at2759"/>
<gene>
    <name evidence="1" type="ORF">BO97DRAFT_431887</name>
</gene>
<keyword evidence="2" id="KW-1185">Reference proteome</keyword>